<dbReference type="EMBL" id="FUWL01000006">
    <property type="protein sequence ID" value="SJZ49087.1"/>
    <property type="molecule type" value="Genomic_DNA"/>
</dbReference>
<name>A0A1T4L3G8_PORCN</name>
<dbReference type="Proteomes" id="UP000189956">
    <property type="component" value="Unassembled WGS sequence"/>
</dbReference>
<sequence length="86" mass="10083">MWKISNTFYRKCTQNNGLSKVGSLNSFISSHQKRRTAIPQKSWKATKKVVRLDVSNLTTFVIESNDFFCTGEEPRHHHRRRSTETQ</sequence>
<reference evidence="1 2" key="1">
    <citation type="submission" date="2017-02" db="EMBL/GenBank/DDBJ databases">
        <authorList>
            <person name="Peterson S.W."/>
        </authorList>
    </citation>
    <scope>NUCLEOTIDE SEQUENCE [LARGE SCALE GENOMIC DNA]</scope>
    <source>
        <strain evidence="1 2">ATCC 700135</strain>
    </source>
</reference>
<organism evidence="1 2">
    <name type="scientific">Porphyromonas cangingivalis</name>
    <dbReference type="NCBI Taxonomy" id="36874"/>
    <lineage>
        <taxon>Bacteria</taxon>
        <taxon>Pseudomonadati</taxon>
        <taxon>Bacteroidota</taxon>
        <taxon>Bacteroidia</taxon>
        <taxon>Bacteroidales</taxon>
        <taxon>Porphyromonadaceae</taxon>
        <taxon>Porphyromonas</taxon>
    </lineage>
</organism>
<proteinExistence type="predicted"/>
<evidence type="ECO:0000313" key="2">
    <source>
        <dbReference type="Proteomes" id="UP000189956"/>
    </source>
</evidence>
<protein>
    <submittedName>
        <fullName evidence="1">Uncharacterized protein</fullName>
    </submittedName>
</protein>
<evidence type="ECO:0000313" key="1">
    <source>
        <dbReference type="EMBL" id="SJZ49087.1"/>
    </source>
</evidence>
<gene>
    <name evidence="1" type="ORF">SAMN02745205_01004</name>
</gene>
<dbReference type="AlphaFoldDB" id="A0A1T4L3G8"/>
<accession>A0A1T4L3G8</accession>